<dbReference type="Proteomes" id="UP001345827">
    <property type="component" value="Unassembled WGS sequence"/>
</dbReference>
<comment type="similarity">
    <text evidence="1">Belongs to the peptidase S33 family.</text>
</comment>
<gene>
    <name evidence="4" type="ORF">LTR25_008352</name>
</gene>
<reference evidence="4 5" key="1">
    <citation type="submission" date="2023-06" db="EMBL/GenBank/DDBJ databases">
        <title>Black Yeasts Isolated from many extreme environments.</title>
        <authorList>
            <person name="Coleine C."/>
            <person name="Stajich J.E."/>
            <person name="Selbmann L."/>
        </authorList>
    </citation>
    <scope>NUCLEOTIDE SEQUENCE [LARGE SCALE GENOMIC DNA]</scope>
    <source>
        <strain evidence="4 5">CCFEE 5887</strain>
    </source>
</reference>
<dbReference type="InterPro" id="IPR016292">
    <property type="entry name" value="Epoxide_hydrolase"/>
</dbReference>
<organism evidence="4 5">
    <name type="scientific">Vermiconidia calcicola</name>
    <dbReference type="NCBI Taxonomy" id="1690605"/>
    <lineage>
        <taxon>Eukaryota</taxon>
        <taxon>Fungi</taxon>
        <taxon>Dikarya</taxon>
        <taxon>Ascomycota</taxon>
        <taxon>Pezizomycotina</taxon>
        <taxon>Dothideomycetes</taxon>
        <taxon>Dothideomycetidae</taxon>
        <taxon>Mycosphaerellales</taxon>
        <taxon>Extremaceae</taxon>
        <taxon>Vermiconidia</taxon>
    </lineage>
</organism>
<feature type="domain" description="Epoxide hydrolase N-terminal" evidence="3">
    <location>
        <begin position="16"/>
        <end position="128"/>
    </location>
</feature>
<sequence length="332" mass="38068">MAGYDRIPQAARLRPEPFQLKISDEQLTRFKNILRLSPLAPRTYENLQEDGRFGVTYEWISKAKDHWENKYDWRDREARINSLPNFTVEIKDNDGESFQIHFAALFSRNPDAIPLLFLHGRPGSHLEFLGVMDQCRKRYKPEELPFHVVVPLLPGYTLSTGPSLFHNSTNEDIARIVNKMMVGLGFESGYIAQGGDIGSYVCRILAANHKECKALHLNFSMDMERPPDTNESEINDAERRGLERMQHFTATGSAYAQEHGTRPATIGFVLASSPLALLAWIGEKFIQWSDETPSLDDILDDVTLYWFTQSFPRCIFPYREVPFPAPHVVNEY</sequence>
<evidence type="ECO:0000256" key="1">
    <source>
        <dbReference type="ARBA" id="ARBA00010088"/>
    </source>
</evidence>
<protein>
    <recommendedName>
        <fullName evidence="3">Epoxide hydrolase N-terminal domain-containing protein</fullName>
    </recommendedName>
</protein>
<dbReference type="Gene3D" id="3.40.50.1820">
    <property type="entry name" value="alpha/beta hydrolase"/>
    <property type="match status" value="1"/>
</dbReference>
<dbReference type="EMBL" id="JAXLQG010000016">
    <property type="protein sequence ID" value="KAK5532022.1"/>
    <property type="molecule type" value="Genomic_DNA"/>
</dbReference>
<dbReference type="GO" id="GO:0004301">
    <property type="term" value="F:epoxide hydrolase activity"/>
    <property type="evidence" value="ECO:0007669"/>
    <property type="project" value="TreeGrafter"/>
</dbReference>
<dbReference type="AlphaFoldDB" id="A0AAV9Q1I8"/>
<comment type="caution">
    <text evidence="4">The sequence shown here is derived from an EMBL/GenBank/DDBJ whole genome shotgun (WGS) entry which is preliminary data.</text>
</comment>
<dbReference type="InterPro" id="IPR029058">
    <property type="entry name" value="AB_hydrolase_fold"/>
</dbReference>
<keyword evidence="5" id="KW-1185">Reference proteome</keyword>
<evidence type="ECO:0000259" key="3">
    <source>
        <dbReference type="Pfam" id="PF06441"/>
    </source>
</evidence>
<proteinExistence type="inferred from homology"/>
<dbReference type="InterPro" id="IPR010497">
    <property type="entry name" value="Epoxide_hydro_N"/>
</dbReference>
<accession>A0AAV9Q1I8</accession>
<dbReference type="PIRSF" id="PIRSF001112">
    <property type="entry name" value="Epoxide_hydrolase"/>
    <property type="match status" value="1"/>
</dbReference>
<dbReference type="PANTHER" id="PTHR21661">
    <property type="entry name" value="EPOXIDE HYDROLASE 1-RELATED"/>
    <property type="match status" value="1"/>
</dbReference>
<evidence type="ECO:0000256" key="2">
    <source>
        <dbReference type="ARBA" id="ARBA00022801"/>
    </source>
</evidence>
<evidence type="ECO:0000313" key="4">
    <source>
        <dbReference type="EMBL" id="KAK5532022.1"/>
    </source>
</evidence>
<dbReference type="PANTHER" id="PTHR21661:SF39">
    <property type="entry name" value="HYDROLASE, PUTATIVE (AFU_ORTHOLOGUE AFUA_3G08960)-RELATED"/>
    <property type="match status" value="1"/>
</dbReference>
<keyword evidence="2" id="KW-0378">Hydrolase</keyword>
<dbReference type="Pfam" id="PF06441">
    <property type="entry name" value="EHN"/>
    <property type="match status" value="1"/>
</dbReference>
<evidence type="ECO:0000313" key="5">
    <source>
        <dbReference type="Proteomes" id="UP001345827"/>
    </source>
</evidence>
<name>A0AAV9Q1I8_9PEZI</name>
<dbReference type="GO" id="GO:0097176">
    <property type="term" value="P:epoxide metabolic process"/>
    <property type="evidence" value="ECO:0007669"/>
    <property type="project" value="TreeGrafter"/>
</dbReference>
<dbReference type="SUPFAM" id="SSF53474">
    <property type="entry name" value="alpha/beta-Hydrolases"/>
    <property type="match status" value="1"/>
</dbReference>